<evidence type="ECO:0000313" key="2">
    <source>
        <dbReference type="EMBL" id="SAK43324.1"/>
    </source>
</evidence>
<name>A0A157ZCS3_9BURK</name>
<evidence type="ECO:0000313" key="3">
    <source>
        <dbReference type="Proteomes" id="UP000071859"/>
    </source>
</evidence>
<protein>
    <submittedName>
        <fullName evidence="2">Glutathione S-transferase domain-containing protein</fullName>
    </submittedName>
</protein>
<dbReference type="Pfam" id="PF13409">
    <property type="entry name" value="GST_N_2"/>
    <property type="match status" value="1"/>
</dbReference>
<reference evidence="2" key="1">
    <citation type="submission" date="2016-01" db="EMBL/GenBank/DDBJ databases">
        <authorList>
            <person name="Peeters C."/>
        </authorList>
    </citation>
    <scope>NUCLEOTIDE SEQUENCE</scope>
    <source>
        <strain evidence="2">LMG 29321</strain>
    </source>
</reference>
<dbReference type="OrthoDB" id="9799538at2"/>
<dbReference type="CDD" id="cd03194">
    <property type="entry name" value="GST_C_3"/>
    <property type="match status" value="1"/>
</dbReference>
<dbReference type="Proteomes" id="UP000071859">
    <property type="component" value="Unassembled WGS sequence"/>
</dbReference>
<sequence>MKLVIGDKSNSSWSMRPWVLLRHFGIPFEETLIRLGQPDTKSKLLEVSPSGKVPCLVTDAGEAVWESLAIMETIAEMHPEHAMWPSDAAARARARSVSAEMHAGFADLRQNMPMEITTHAPGRGATPEALANIARIEAIWAACLAKSGGPFLFGAAFGIADAMFAPVVMRFNSYAPTLSATSLDYAKRITALPAVAAWIDSAREEAR</sequence>
<dbReference type="GO" id="GO:0016740">
    <property type="term" value="F:transferase activity"/>
    <property type="evidence" value="ECO:0007669"/>
    <property type="project" value="UniProtKB-KW"/>
</dbReference>
<dbReference type="Gene3D" id="3.40.30.10">
    <property type="entry name" value="Glutaredoxin"/>
    <property type="match status" value="1"/>
</dbReference>
<dbReference type="SUPFAM" id="SSF47616">
    <property type="entry name" value="GST C-terminal domain-like"/>
    <property type="match status" value="1"/>
</dbReference>
<keyword evidence="3" id="KW-1185">Reference proteome</keyword>
<comment type="caution">
    <text evidence="2">The sequence shown here is derived from an EMBL/GenBank/DDBJ whole genome shotgun (WGS) entry which is preliminary data.</text>
</comment>
<dbReference type="SUPFAM" id="SSF52833">
    <property type="entry name" value="Thioredoxin-like"/>
    <property type="match status" value="1"/>
</dbReference>
<dbReference type="GO" id="GO:0005737">
    <property type="term" value="C:cytoplasm"/>
    <property type="evidence" value="ECO:0007669"/>
    <property type="project" value="TreeGrafter"/>
</dbReference>
<dbReference type="InterPro" id="IPR004045">
    <property type="entry name" value="Glutathione_S-Trfase_N"/>
</dbReference>
<dbReference type="InterPro" id="IPR036249">
    <property type="entry name" value="Thioredoxin-like_sf"/>
</dbReference>
<dbReference type="EMBL" id="FCOX02000001">
    <property type="protein sequence ID" value="SAK43324.1"/>
    <property type="molecule type" value="Genomic_DNA"/>
</dbReference>
<accession>A0A157ZCS3</accession>
<proteinExistence type="predicted"/>
<dbReference type="InterPro" id="IPR050983">
    <property type="entry name" value="GST_Omega/HSP26"/>
</dbReference>
<gene>
    <name evidence="2" type="ORF">AWB78_00438</name>
</gene>
<dbReference type="SFLD" id="SFLDS00019">
    <property type="entry name" value="Glutathione_Transferase_(cytos"/>
    <property type="match status" value="1"/>
</dbReference>
<dbReference type="InterPro" id="IPR040079">
    <property type="entry name" value="Glutathione_S-Trfase"/>
</dbReference>
<dbReference type="AlphaFoldDB" id="A0A157ZCS3"/>
<dbReference type="PANTHER" id="PTHR43968">
    <property type="match status" value="1"/>
</dbReference>
<dbReference type="InterPro" id="IPR036282">
    <property type="entry name" value="Glutathione-S-Trfase_C_sf"/>
</dbReference>
<evidence type="ECO:0000259" key="1">
    <source>
        <dbReference type="PROSITE" id="PS50404"/>
    </source>
</evidence>
<dbReference type="PROSITE" id="PS50404">
    <property type="entry name" value="GST_NTER"/>
    <property type="match status" value="1"/>
</dbReference>
<dbReference type="SFLD" id="SFLDG00358">
    <property type="entry name" value="Main_(cytGST)"/>
    <property type="match status" value="1"/>
</dbReference>
<dbReference type="CDD" id="cd03043">
    <property type="entry name" value="GST_N_1"/>
    <property type="match status" value="1"/>
</dbReference>
<feature type="domain" description="GST N-terminal" evidence="1">
    <location>
        <begin position="1"/>
        <end position="82"/>
    </location>
</feature>
<dbReference type="Pfam" id="PF13410">
    <property type="entry name" value="GST_C_2"/>
    <property type="match status" value="1"/>
</dbReference>
<dbReference type="RefSeq" id="WP_062601703.1">
    <property type="nucleotide sequence ID" value="NZ_FCOX02000001.1"/>
</dbReference>
<dbReference type="Gene3D" id="1.20.1050.10">
    <property type="match status" value="1"/>
</dbReference>
<organism evidence="2 3">
    <name type="scientific">Caballeronia calidae</name>
    <dbReference type="NCBI Taxonomy" id="1777139"/>
    <lineage>
        <taxon>Bacteria</taxon>
        <taxon>Pseudomonadati</taxon>
        <taxon>Pseudomonadota</taxon>
        <taxon>Betaproteobacteria</taxon>
        <taxon>Burkholderiales</taxon>
        <taxon>Burkholderiaceae</taxon>
        <taxon>Caballeronia</taxon>
    </lineage>
</organism>
<dbReference type="PANTHER" id="PTHR43968:SF6">
    <property type="entry name" value="GLUTATHIONE S-TRANSFERASE OMEGA"/>
    <property type="match status" value="1"/>
</dbReference>